<evidence type="ECO:0000313" key="1">
    <source>
        <dbReference type="EMBL" id="MDK3016549.1"/>
    </source>
</evidence>
<dbReference type="InterPro" id="IPR025395">
    <property type="entry name" value="Phage_tail_terminator-like"/>
</dbReference>
<dbReference type="Gene3D" id="3.30.2000.20">
    <property type="match status" value="1"/>
</dbReference>
<name>A0ABT7EW24_9RHOB</name>
<accession>A0ABT7EW24</accession>
<dbReference type="EMBL" id="JASNJD010000001">
    <property type="protein sequence ID" value="MDK3016549.1"/>
    <property type="molecule type" value="Genomic_DNA"/>
</dbReference>
<gene>
    <name evidence="1" type="ORF">QO033_02610</name>
</gene>
<sequence length="134" mass="14355">MSVDAADILNALGQHLLTMADCPPVIWPNKKPAALPDKPYLVAQIAGKNTARRAVSNGAKATTGQLIVTVVHDLDGYSTAADRLAQSVADQFDLDTPIPATGGQIRLRQEPTVVDGYSDDVSWRVPVVIPWRAK</sequence>
<proteinExistence type="predicted"/>
<protein>
    <submittedName>
        <fullName evidence="1">Phage tail terminator-like protein</fullName>
    </submittedName>
</protein>
<keyword evidence="2" id="KW-1185">Reference proteome</keyword>
<evidence type="ECO:0000313" key="2">
    <source>
        <dbReference type="Proteomes" id="UP001243757"/>
    </source>
</evidence>
<comment type="caution">
    <text evidence="1">The sequence shown here is derived from an EMBL/GenBank/DDBJ whole genome shotgun (WGS) entry which is preliminary data.</text>
</comment>
<dbReference type="Proteomes" id="UP001243757">
    <property type="component" value="Unassembled WGS sequence"/>
</dbReference>
<reference evidence="1 2" key="1">
    <citation type="submission" date="2023-05" db="EMBL/GenBank/DDBJ databases">
        <title>Pseudodonghicola sp. nov.</title>
        <authorList>
            <person name="Huang J."/>
        </authorList>
    </citation>
    <scope>NUCLEOTIDE SEQUENCE [LARGE SCALE GENOMIC DNA]</scope>
    <source>
        <strain evidence="1 2">IC7</strain>
    </source>
</reference>
<dbReference type="Pfam" id="PF13554">
    <property type="entry name" value="Phage_tail_terminator_5"/>
    <property type="match status" value="1"/>
</dbReference>
<organism evidence="1 2">
    <name type="scientific">Pseudodonghicola flavimaris</name>
    <dbReference type="NCBI Taxonomy" id="3050036"/>
    <lineage>
        <taxon>Bacteria</taxon>
        <taxon>Pseudomonadati</taxon>
        <taxon>Pseudomonadota</taxon>
        <taxon>Alphaproteobacteria</taxon>
        <taxon>Rhodobacterales</taxon>
        <taxon>Paracoccaceae</taxon>
        <taxon>Pseudodonghicola</taxon>
    </lineage>
</organism>
<dbReference type="RefSeq" id="WP_284479359.1">
    <property type="nucleotide sequence ID" value="NZ_JASNJD010000001.1"/>
</dbReference>